<dbReference type="InterPro" id="IPR017871">
    <property type="entry name" value="ABC_transporter-like_CS"/>
</dbReference>
<evidence type="ECO:0000256" key="5">
    <source>
        <dbReference type="ARBA" id="ARBA00022967"/>
    </source>
</evidence>
<dbReference type="InterPro" id="IPR005895">
    <property type="entry name" value="ABC_transptr_haem_export_CcmA"/>
</dbReference>
<dbReference type="GO" id="GO:0005524">
    <property type="term" value="F:ATP binding"/>
    <property type="evidence" value="ECO:0007669"/>
    <property type="project" value="UniProtKB-KW"/>
</dbReference>
<dbReference type="PANTHER" id="PTHR43499">
    <property type="entry name" value="ABC TRANSPORTER I FAMILY MEMBER 1"/>
    <property type="match status" value="1"/>
</dbReference>
<organism evidence="8 9">
    <name type="scientific">Arenicella chitinivorans</name>
    <dbReference type="NCBI Taxonomy" id="1329800"/>
    <lineage>
        <taxon>Bacteria</taxon>
        <taxon>Pseudomonadati</taxon>
        <taxon>Pseudomonadota</taxon>
        <taxon>Gammaproteobacteria</taxon>
        <taxon>Arenicellales</taxon>
        <taxon>Arenicellaceae</taxon>
        <taxon>Arenicella</taxon>
    </lineage>
</organism>
<evidence type="ECO:0000259" key="7">
    <source>
        <dbReference type="PROSITE" id="PS50893"/>
    </source>
</evidence>
<reference evidence="8" key="1">
    <citation type="journal article" date="2014" name="Int. J. Syst. Evol. Microbiol.">
        <title>Complete genome sequence of Corynebacterium casei LMG S-19264T (=DSM 44701T), isolated from a smear-ripened cheese.</title>
        <authorList>
            <consortium name="US DOE Joint Genome Institute (JGI-PGF)"/>
            <person name="Walter F."/>
            <person name="Albersmeier A."/>
            <person name="Kalinowski J."/>
            <person name="Ruckert C."/>
        </authorList>
    </citation>
    <scope>NUCLEOTIDE SEQUENCE</scope>
    <source>
        <strain evidence="8">KCTC 12711</strain>
    </source>
</reference>
<keyword evidence="2" id="KW-0547">Nucleotide-binding</keyword>
<keyword evidence="9" id="KW-1185">Reference proteome</keyword>
<dbReference type="PROSITE" id="PS50893">
    <property type="entry name" value="ABC_TRANSPORTER_2"/>
    <property type="match status" value="1"/>
</dbReference>
<dbReference type="PANTHER" id="PTHR43499:SF1">
    <property type="entry name" value="ABC TRANSPORTER I FAMILY MEMBER 1"/>
    <property type="match status" value="1"/>
</dbReference>
<evidence type="ECO:0000313" key="8">
    <source>
        <dbReference type="EMBL" id="GHA02383.1"/>
    </source>
</evidence>
<evidence type="ECO:0000256" key="4">
    <source>
        <dbReference type="ARBA" id="ARBA00022840"/>
    </source>
</evidence>
<dbReference type="GO" id="GO:0022857">
    <property type="term" value="F:transmembrane transporter activity"/>
    <property type="evidence" value="ECO:0007669"/>
    <property type="project" value="InterPro"/>
</dbReference>
<dbReference type="SMART" id="SM00382">
    <property type="entry name" value="AAA"/>
    <property type="match status" value="1"/>
</dbReference>
<evidence type="ECO:0000256" key="1">
    <source>
        <dbReference type="ARBA" id="ARBA00022448"/>
    </source>
</evidence>
<protein>
    <submittedName>
        <fullName evidence="8">Cytochrome c biogenesis ATP-binding export protein CcmA</fullName>
    </submittedName>
</protein>
<evidence type="ECO:0000256" key="3">
    <source>
        <dbReference type="ARBA" id="ARBA00022748"/>
    </source>
</evidence>
<dbReference type="AlphaFoldDB" id="A0A918VJI5"/>
<dbReference type="GO" id="GO:0016887">
    <property type="term" value="F:ATP hydrolysis activity"/>
    <property type="evidence" value="ECO:0007669"/>
    <property type="project" value="InterPro"/>
</dbReference>
<feature type="domain" description="ABC transporter" evidence="7">
    <location>
        <begin position="7"/>
        <end position="207"/>
    </location>
</feature>
<keyword evidence="5" id="KW-1278">Translocase</keyword>
<comment type="caution">
    <text evidence="8">The sequence shown here is derived from an EMBL/GenBank/DDBJ whole genome shotgun (WGS) entry which is preliminary data.</text>
</comment>
<dbReference type="EMBL" id="BMXA01000001">
    <property type="protein sequence ID" value="GHA02383.1"/>
    <property type="molecule type" value="Genomic_DNA"/>
</dbReference>
<reference evidence="8" key="2">
    <citation type="submission" date="2020-09" db="EMBL/GenBank/DDBJ databases">
        <authorList>
            <person name="Sun Q."/>
            <person name="Kim S."/>
        </authorList>
    </citation>
    <scope>NUCLEOTIDE SEQUENCE</scope>
    <source>
        <strain evidence="8">KCTC 12711</strain>
    </source>
</reference>
<dbReference type="SUPFAM" id="SSF52540">
    <property type="entry name" value="P-loop containing nucleoside triphosphate hydrolases"/>
    <property type="match status" value="1"/>
</dbReference>
<dbReference type="InterPro" id="IPR003593">
    <property type="entry name" value="AAA+_ATPase"/>
</dbReference>
<name>A0A918VJI5_9GAMM</name>
<dbReference type="Proteomes" id="UP000614811">
    <property type="component" value="Unassembled WGS sequence"/>
</dbReference>
<evidence type="ECO:0000256" key="2">
    <source>
        <dbReference type="ARBA" id="ARBA00022741"/>
    </source>
</evidence>
<evidence type="ECO:0000256" key="6">
    <source>
        <dbReference type="ARBA" id="ARBA00023136"/>
    </source>
</evidence>
<sequence>MSHEISLIANNLSCIRGERALFSALNFEVHPGQCLHVIGANGSGKSSLLRIVCGIRQPDTGDVQWSRSSINANADYLCHSAFIGHSDALKGEFTAIENLRWYQRLDSQADETQLDDLLAKMGILHCADVPAAQLSFGQRRRLAFARLLLRPYNLWILDEPFTGIDADGRAIIEQLCVEHLRGGKMIVMTHHRSLNEGPLRDYHSELRLN</sequence>
<keyword evidence="1" id="KW-0813">Transport</keyword>
<evidence type="ECO:0000313" key="9">
    <source>
        <dbReference type="Proteomes" id="UP000614811"/>
    </source>
</evidence>
<dbReference type="RefSeq" id="WP_189398851.1">
    <property type="nucleotide sequence ID" value="NZ_BMXA01000001.1"/>
</dbReference>
<dbReference type="Pfam" id="PF00005">
    <property type="entry name" value="ABC_tran"/>
    <property type="match status" value="1"/>
</dbReference>
<dbReference type="PROSITE" id="PS00211">
    <property type="entry name" value="ABC_TRANSPORTER_1"/>
    <property type="match status" value="1"/>
</dbReference>
<dbReference type="NCBIfam" id="NF010061">
    <property type="entry name" value="PRK13538.1"/>
    <property type="match status" value="1"/>
</dbReference>
<dbReference type="InterPro" id="IPR003439">
    <property type="entry name" value="ABC_transporter-like_ATP-bd"/>
</dbReference>
<dbReference type="GO" id="GO:0017004">
    <property type="term" value="P:cytochrome complex assembly"/>
    <property type="evidence" value="ECO:0007669"/>
    <property type="project" value="UniProtKB-KW"/>
</dbReference>
<dbReference type="NCBIfam" id="TIGR01189">
    <property type="entry name" value="ccmA"/>
    <property type="match status" value="1"/>
</dbReference>
<proteinExistence type="predicted"/>
<keyword evidence="3" id="KW-0201">Cytochrome c-type biogenesis</keyword>
<accession>A0A918VJI5</accession>
<keyword evidence="6" id="KW-0472">Membrane</keyword>
<gene>
    <name evidence="8" type="primary">ccmA</name>
    <name evidence="8" type="ORF">GCM10008090_09630</name>
</gene>
<dbReference type="InterPro" id="IPR027417">
    <property type="entry name" value="P-loop_NTPase"/>
</dbReference>
<keyword evidence="4 8" id="KW-0067">ATP-binding</keyword>
<dbReference type="Gene3D" id="3.40.50.300">
    <property type="entry name" value="P-loop containing nucleotide triphosphate hydrolases"/>
    <property type="match status" value="1"/>
</dbReference>